<dbReference type="PIRSF" id="PIRSF021383">
    <property type="entry name" value="YunB"/>
    <property type="match status" value="1"/>
</dbReference>
<feature type="transmembrane region" description="Helical" evidence="2">
    <location>
        <begin position="21"/>
        <end position="38"/>
    </location>
</feature>
<dbReference type="EMBL" id="CP002207">
    <property type="protein sequence ID" value="ADP33722.1"/>
    <property type="molecule type" value="Genomic_DNA"/>
</dbReference>
<proteinExistence type="predicted"/>
<keyword evidence="2" id="KW-0472">Membrane</keyword>
<reference evidence="3 4" key="1">
    <citation type="journal article" date="2011" name="Front. Microbiol.">
        <title>Genomic signatures of strain selection and enhancement in Bacillus atrophaeus var. globigii, a historical biowarfare simulant.</title>
        <authorList>
            <person name="Gibbons H.S."/>
            <person name="Broomall S.M."/>
            <person name="McNew L.A."/>
            <person name="Daligault H."/>
            <person name="Chapman C."/>
            <person name="Bruce D."/>
            <person name="Karavis M."/>
            <person name="Krepps M."/>
            <person name="McGregor P.A."/>
            <person name="Hong C."/>
            <person name="Park K.H."/>
            <person name="Akmal A."/>
            <person name="Feldman A."/>
            <person name="Lin J.S."/>
            <person name="Chang W.E."/>
            <person name="Higgs B.W."/>
            <person name="Demirev P."/>
            <person name="Lindquist J."/>
            <person name="Liem A."/>
            <person name="Fochler E."/>
            <person name="Read T.D."/>
            <person name="Tapia R."/>
            <person name="Johnson S."/>
            <person name="Bishop-Lilly K.A."/>
            <person name="Detter C."/>
            <person name="Han C."/>
            <person name="Sozhamannan S."/>
            <person name="Rosenzweig C.N."/>
            <person name="Skowronski E.W."/>
        </authorList>
    </citation>
    <scope>NUCLEOTIDE SEQUENCE [LARGE SCALE GENOMIC DNA]</scope>
    <source>
        <strain evidence="3 4">1942</strain>
    </source>
</reference>
<dbReference type="RefSeq" id="WP_003327084.1">
    <property type="nucleotide sequence ID" value="NC_014639.1"/>
</dbReference>
<keyword evidence="2" id="KW-0812">Transmembrane</keyword>
<keyword evidence="2" id="KW-1133">Transmembrane helix</keyword>
<dbReference type="Pfam" id="PF09560">
    <property type="entry name" value="Spore_YunB"/>
    <property type="match status" value="1"/>
</dbReference>
<evidence type="ECO:0000256" key="1">
    <source>
        <dbReference type="SAM" id="MobiDB-lite"/>
    </source>
</evidence>
<organism evidence="3 4">
    <name type="scientific">Bacillus atrophaeus (strain 1942)</name>
    <dbReference type="NCBI Taxonomy" id="720555"/>
    <lineage>
        <taxon>Bacteria</taxon>
        <taxon>Bacillati</taxon>
        <taxon>Bacillota</taxon>
        <taxon>Bacilli</taxon>
        <taxon>Bacillales</taxon>
        <taxon>Bacillaceae</taxon>
        <taxon>Bacillus</taxon>
    </lineage>
</organism>
<protein>
    <submittedName>
        <fullName evidence="3">Sporulation protein YunB</fullName>
    </submittedName>
</protein>
<accession>A0ABM5M0I4</accession>
<dbReference type="InterPro" id="IPR014197">
    <property type="entry name" value="Sporulation_prot_YunB"/>
</dbReference>
<evidence type="ECO:0000313" key="3">
    <source>
        <dbReference type="EMBL" id="ADP33722.1"/>
    </source>
</evidence>
<dbReference type="NCBIfam" id="TIGR02832">
    <property type="entry name" value="spo_yunB"/>
    <property type="match status" value="1"/>
</dbReference>
<name>A0ABM5M0I4_BACA1</name>
<feature type="region of interest" description="Disordered" evidence="1">
    <location>
        <begin position="236"/>
        <end position="266"/>
    </location>
</feature>
<evidence type="ECO:0000256" key="2">
    <source>
        <dbReference type="SAM" id="Phobius"/>
    </source>
</evidence>
<dbReference type="Proteomes" id="UP000006867">
    <property type="component" value="Chromosome"/>
</dbReference>
<gene>
    <name evidence="3" type="ordered locus">BATR1942_14000</name>
</gene>
<keyword evidence="4" id="KW-1185">Reference proteome</keyword>
<evidence type="ECO:0000313" key="4">
    <source>
        <dbReference type="Proteomes" id="UP000006867"/>
    </source>
</evidence>
<sequence>MPRFRGPLRKRGPLPFRYVMLLTLVFFLISTTVSLWIINASIKPILMDIGEMETKRVAIEVIQASIEDYMSNRDNMKDMFEMNSDENGKLTTIDFNTQIVNSMKTKITKQLQSHLKEVETGEFTHSKKHGSGKNSGANENIMINIPLGQVTGNTILGNLGPKIPVRFSLIGDALTDVKTKIEPYGINNALIDISISVEIKVKVIIPFATKTSVVTNTIPVSIKAVQGEVPQFYNGSGGTGVTPSVQLPSSKEEDSGSSKNSKKSSE</sequence>